<accession>A0A6J4QLD8</accession>
<dbReference type="EMBL" id="CADCUS010000623">
    <property type="protein sequence ID" value="CAA9448294.1"/>
    <property type="molecule type" value="Genomic_DNA"/>
</dbReference>
<feature type="compositionally biased region" description="Basic residues" evidence="1">
    <location>
        <begin position="16"/>
        <end position="27"/>
    </location>
</feature>
<dbReference type="AlphaFoldDB" id="A0A6J4QLD8"/>
<organism evidence="2">
    <name type="scientific">uncultured Pseudonocardia sp</name>
    <dbReference type="NCBI Taxonomy" id="211455"/>
    <lineage>
        <taxon>Bacteria</taxon>
        <taxon>Bacillati</taxon>
        <taxon>Actinomycetota</taxon>
        <taxon>Actinomycetes</taxon>
        <taxon>Pseudonocardiales</taxon>
        <taxon>Pseudonocardiaceae</taxon>
        <taxon>Pseudonocardia</taxon>
        <taxon>environmental samples</taxon>
    </lineage>
</organism>
<feature type="region of interest" description="Disordered" evidence="1">
    <location>
        <begin position="1"/>
        <end position="60"/>
    </location>
</feature>
<name>A0A6J4QLD8_9PSEU</name>
<reference evidence="2" key="1">
    <citation type="submission" date="2020-02" db="EMBL/GenBank/DDBJ databases">
        <authorList>
            <person name="Meier V. D."/>
        </authorList>
    </citation>
    <scope>NUCLEOTIDE SEQUENCE</scope>
    <source>
        <strain evidence="2">AVDCRST_MAG66</strain>
    </source>
</reference>
<protein>
    <submittedName>
        <fullName evidence="2">Uncharacterized protein</fullName>
    </submittedName>
</protein>
<evidence type="ECO:0000256" key="1">
    <source>
        <dbReference type="SAM" id="MobiDB-lite"/>
    </source>
</evidence>
<proteinExistence type="predicted"/>
<sequence>MPTPHVLARSADRPTPRRRSTGRRRSPRTALDRSRGRLAPAAPGPLVDDPPGPRPDGDQW</sequence>
<evidence type="ECO:0000313" key="2">
    <source>
        <dbReference type="EMBL" id="CAA9448294.1"/>
    </source>
</evidence>
<gene>
    <name evidence="2" type="ORF">AVDCRST_MAG66-4637</name>
</gene>